<dbReference type="Gene3D" id="3.40.720.10">
    <property type="entry name" value="Alkaline Phosphatase, subunit A"/>
    <property type="match status" value="1"/>
</dbReference>
<evidence type="ECO:0000259" key="5">
    <source>
        <dbReference type="Pfam" id="PF00884"/>
    </source>
</evidence>
<reference evidence="6" key="1">
    <citation type="journal article" date="2019" name="bioRxiv">
        <title>The Genome of the Zebra Mussel, Dreissena polymorpha: A Resource for Invasive Species Research.</title>
        <authorList>
            <person name="McCartney M.A."/>
            <person name="Auch B."/>
            <person name="Kono T."/>
            <person name="Mallez S."/>
            <person name="Zhang Y."/>
            <person name="Obille A."/>
            <person name="Becker A."/>
            <person name="Abrahante J.E."/>
            <person name="Garbe J."/>
            <person name="Badalamenti J.P."/>
            <person name="Herman A."/>
            <person name="Mangelson H."/>
            <person name="Liachko I."/>
            <person name="Sullivan S."/>
            <person name="Sone E.D."/>
            <person name="Koren S."/>
            <person name="Silverstein K.A.T."/>
            <person name="Beckman K.B."/>
            <person name="Gohl D.M."/>
        </authorList>
    </citation>
    <scope>NUCLEOTIDE SEQUENCE</scope>
    <source>
        <strain evidence="6">Duluth1</strain>
        <tissue evidence="6">Whole animal</tissue>
    </source>
</reference>
<organism evidence="6 7">
    <name type="scientific">Dreissena polymorpha</name>
    <name type="common">Zebra mussel</name>
    <name type="synonym">Mytilus polymorpha</name>
    <dbReference type="NCBI Taxonomy" id="45954"/>
    <lineage>
        <taxon>Eukaryota</taxon>
        <taxon>Metazoa</taxon>
        <taxon>Spiralia</taxon>
        <taxon>Lophotrochozoa</taxon>
        <taxon>Mollusca</taxon>
        <taxon>Bivalvia</taxon>
        <taxon>Autobranchia</taxon>
        <taxon>Heteroconchia</taxon>
        <taxon>Euheterodonta</taxon>
        <taxon>Imparidentia</taxon>
        <taxon>Neoheterodontei</taxon>
        <taxon>Myida</taxon>
        <taxon>Dreissenoidea</taxon>
        <taxon>Dreissenidae</taxon>
        <taxon>Dreissena</taxon>
    </lineage>
</organism>
<dbReference type="Proteomes" id="UP000828390">
    <property type="component" value="Unassembled WGS sequence"/>
</dbReference>
<gene>
    <name evidence="6" type="ORF">DPMN_035421</name>
</gene>
<keyword evidence="4" id="KW-0378">Hydrolase</keyword>
<dbReference type="SUPFAM" id="SSF53649">
    <property type="entry name" value="Alkaline phosphatase-like"/>
    <property type="match status" value="1"/>
</dbReference>
<feature type="domain" description="Sulfatase N-terminal" evidence="5">
    <location>
        <begin position="34"/>
        <end position="85"/>
    </location>
</feature>
<evidence type="ECO:0000256" key="2">
    <source>
        <dbReference type="ARBA" id="ARBA00008779"/>
    </source>
</evidence>
<name>A0A9D4RKK4_DREPO</name>
<dbReference type="InterPro" id="IPR000917">
    <property type="entry name" value="Sulfatase_N"/>
</dbReference>
<dbReference type="EMBL" id="JAIWYP010000002">
    <property type="protein sequence ID" value="KAH3872206.1"/>
    <property type="molecule type" value="Genomic_DNA"/>
</dbReference>
<dbReference type="InterPro" id="IPR017850">
    <property type="entry name" value="Alkaline_phosphatase_core_sf"/>
</dbReference>
<dbReference type="AlphaFoldDB" id="A0A9D4RKK4"/>
<accession>A0A9D4RKK4</accession>
<dbReference type="Pfam" id="PF00884">
    <property type="entry name" value="Sulfatase"/>
    <property type="match status" value="1"/>
</dbReference>
<keyword evidence="7" id="KW-1185">Reference proteome</keyword>
<evidence type="ECO:0000256" key="1">
    <source>
        <dbReference type="ARBA" id="ARBA00001913"/>
    </source>
</evidence>
<proteinExistence type="inferred from homology"/>
<evidence type="ECO:0000256" key="3">
    <source>
        <dbReference type="ARBA" id="ARBA00022723"/>
    </source>
</evidence>
<dbReference type="GO" id="GO:0008484">
    <property type="term" value="F:sulfuric ester hydrolase activity"/>
    <property type="evidence" value="ECO:0007669"/>
    <property type="project" value="TreeGrafter"/>
</dbReference>
<protein>
    <recommendedName>
        <fullName evidence="5">Sulfatase N-terminal domain-containing protein</fullName>
    </recommendedName>
</protein>
<dbReference type="PANTHER" id="PTHR45953:SF1">
    <property type="entry name" value="IDURONATE 2-SULFATASE"/>
    <property type="match status" value="1"/>
</dbReference>
<keyword evidence="3" id="KW-0479">Metal-binding</keyword>
<reference evidence="6" key="2">
    <citation type="submission" date="2020-11" db="EMBL/GenBank/DDBJ databases">
        <authorList>
            <person name="McCartney M.A."/>
            <person name="Auch B."/>
            <person name="Kono T."/>
            <person name="Mallez S."/>
            <person name="Becker A."/>
            <person name="Gohl D.M."/>
            <person name="Silverstein K.A.T."/>
            <person name="Koren S."/>
            <person name="Bechman K.B."/>
            <person name="Herman A."/>
            <person name="Abrahante J.E."/>
            <person name="Garbe J."/>
        </authorList>
    </citation>
    <scope>NUCLEOTIDE SEQUENCE</scope>
    <source>
        <strain evidence="6">Duluth1</strain>
        <tissue evidence="6">Whole animal</tissue>
    </source>
</reference>
<evidence type="ECO:0000313" key="6">
    <source>
        <dbReference type="EMBL" id="KAH3872206.1"/>
    </source>
</evidence>
<dbReference type="GO" id="GO:0046872">
    <property type="term" value="F:metal ion binding"/>
    <property type="evidence" value="ECO:0007669"/>
    <property type="project" value="UniProtKB-KW"/>
</dbReference>
<evidence type="ECO:0000256" key="4">
    <source>
        <dbReference type="ARBA" id="ARBA00022801"/>
    </source>
</evidence>
<comment type="similarity">
    <text evidence="2">Belongs to the sulfatase family.</text>
</comment>
<comment type="cofactor">
    <cofactor evidence="1">
        <name>Ca(2+)</name>
        <dbReference type="ChEBI" id="CHEBI:29108"/>
    </cofactor>
</comment>
<dbReference type="PANTHER" id="PTHR45953">
    <property type="entry name" value="IDURONATE 2-SULFATASE"/>
    <property type="match status" value="1"/>
</dbReference>
<sequence>MPRPAWQQSSELINGYKDITALNFHGHINETLPDNIARELRRAYFSAISWVDSLVGDVLNELDRLGLSNVTVVSLLGDHGYQLSSESTASGRSIQISS</sequence>
<dbReference type="GO" id="GO:0005737">
    <property type="term" value="C:cytoplasm"/>
    <property type="evidence" value="ECO:0007669"/>
    <property type="project" value="TreeGrafter"/>
</dbReference>
<evidence type="ECO:0000313" key="7">
    <source>
        <dbReference type="Proteomes" id="UP000828390"/>
    </source>
</evidence>
<comment type="caution">
    <text evidence="6">The sequence shown here is derived from an EMBL/GenBank/DDBJ whole genome shotgun (WGS) entry which is preliminary data.</text>
</comment>